<evidence type="ECO:0000313" key="2">
    <source>
        <dbReference type="EMBL" id="KZU99023.1"/>
    </source>
</evidence>
<dbReference type="AlphaFoldDB" id="A0A0G9FCD0"/>
<dbReference type="EMBL" id="LUXM01000001">
    <property type="protein sequence ID" value="KZU99023.1"/>
    <property type="molecule type" value="Genomic_DNA"/>
</dbReference>
<comment type="caution">
    <text evidence="2">The sequence shown here is derived from an EMBL/GenBank/DDBJ whole genome shotgun (WGS) entry which is preliminary data.</text>
</comment>
<dbReference type="InterPro" id="IPR000150">
    <property type="entry name" value="Cof"/>
</dbReference>
<dbReference type="CDD" id="cd07518">
    <property type="entry name" value="HAD_YbiV-Like"/>
    <property type="match status" value="1"/>
</dbReference>
<organism evidence="2 5">
    <name type="scientific">Lactiplantibacillus plantarum</name>
    <name type="common">Lactobacillus plantarum</name>
    <dbReference type="NCBI Taxonomy" id="1590"/>
    <lineage>
        <taxon>Bacteria</taxon>
        <taxon>Bacillati</taxon>
        <taxon>Bacillota</taxon>
        <taxon>Bacilli</taxon>
        <taxon>Lactobacillales</taxon>
        <taxon>Lactobacillaceae</taxon>
        <taxon>Lactiplantibacillus</taxon>
    </lineage>
</organism>
<dbReference type="InterPro" id="IPR023214">
    <property type="entry name" value="HAD_sf"/>
</dbReference>
<dbReference type="Proteomes" id="UP000076872">
    <property type="component" value="Unassembled WGS sequence"/>
</dbReference>
<proteinExistence type="predicted"/>
<dbReference type="SFLD" id="SFLDG01140">
    <property type="entry name" value="C2.B:_Phosphomannomutase_and_P"/>
    <property type="match status" value="1"/>
</dbReference>
<dbReference type="Gene3D" id="3.40.50.1000">
    <property type="entry name" value="HAD superfamily/HAD-like"/>
    <property type="match status" value="1"/>
</dbReference>
<protein>
    <submittedName>
        <fullName evidence="2">Hydrolase HAD superfamily Cof family</fullName>
    </submittedName>
</protein>
<dbReference type="NCBIfam" id="TIGR00099">
    <property type="entry name" value="Cof-subfamily"/>
    <property type="match status" value="1"/>
</dbReference>
<dbReference type="InterPro" id="IPR006379">
    <property type="entry name" value="HAD-SF_hydro_IIB"/>
</dbReference>
<dbReference type="SFLD" id="SFLDS00003">
    <property type="entry name" value="Haloacid_Dehalogenase"/>
    <property type="match status" value="1"/>
</dbReference>
<evidence type="ECO:0000313" key="4">
    <source>
        <dbReference type="Proteomes" id="UP000076872"/>
    </source>
</evidence>
<evidence type="ECO:0000313" key="3">
    <source>
        <dbReference type="EMBL" id="KZV04427.1"/>
    </source>
</evidence>
<gene>
    <name evidence="2" type="ORF">Lp19_0085</name>
    <name evidence="3" type="ORF">NAB2_0836</name>
    <name evidence="1" type="ORF">Nizo2260_1988</name>
</gene>
<dbReference type="Gene3D" id="3.30.1240.10">
    <property type="match status" value="1"/>
</dbReference>
<dbReference type="Proteomes" id="UP000076882">
    <property type="component" value="Unassembled WGS sequence"/>
</dbReference>
<name>A0A0G9FCD0_LACPN</name>
<dbReference type="KEGG" id="lpb:SH83_12230"/>
<reference evidence="4 5" key="1">
    <citation type="submission" date="2016-03" db="EMBL/GenBank/DDBJ databases">
        <title>Comparative genomics of 54 Lactobacillus plantarum strains reveals genomic uncoupling from niche constraints.</title>
        <authorList>
            <person name="Martino M.E."/>
        </authorList>
    </citation>
    <scope>NUCLEOTIDE SEQUENCE [LARGE SCALE GENOMIC DNA]</scope>
    <source>
        <strain evidence="2 5">19.1</strain>
        <strain evidence="3 4">NAB2</strain>
        <strain evidence="1 6">Nizo2260</strain>
    </source>
</reference>
<evidence type="ECO:0000313" key="5">
    <source>
        <dbReference type="Proteomes" id="UP000076882"/>
    </source>
</evidence>
<dbReference type="GO" id="GO:0000287">
    <property type="term" value="F:magnesium ion binding"/>
    <property type="evidence" value="ECO:0007669"/>
    <property type="project" value="TreeGrafter"/>
</dbReference>
<dbReference type="GO" id="GO:0016791">
    <property type="term" value="F:phosphatase activity"/>
    <property type="evidence" value="ECO:0007669"/>
    <property type="project" value="TreeGrafter"/>
</dbReference>
<evidence type="ECO:0000313" key="6">
    <source>
        <dbReference type="Proteomes" id="UP000076989"/>
    </source>
</evidence>
<dbReference type="Pfam" id="PF08282">
    <property type="entry name" value="Hydrolase_3"/>
    <property type="match status" value="1"/>
</dbReference>
<accession>A0A0G9FCD0</accession>
<dbReference type="InterPro" id="IPR036412">
    <property type="entry name" value="HAD-like_sf"/>
</dbReference>
<dbReference type="Proteomes" id="UP000076989">
    <property type="component" value="Unassembled WGS sequence"/>
</dbReference>
<dbReference type="PANTHER" id="PTHR10000:SF53">
    <property type="entry name" value="5-AMINO-6-(5-PHOSPHO-D-RIBITYLAMINO)URACIL PHOSPHATASE YBJI-RELATED"/>
    <property type="match status" value="1"/>
</dbReference>
<evidence type="ECO:0000313" key="1">
    <source>
        <dbReference type="EMBL" id="KZU03748.1"/>
    </source>
</evidence>
<dbReference type="PATRIC" id="fig|1590.143.peg.1870"/>
<dbReference type="NCBIfam" id="TIGR01484">
    <property type="entry name" value="HAD-SF-IIB"/>
    <property type="match status" value="1"/>
</dbReference>
<dbReference type="GO" id="GO:0005829">
    <property type="term" value="C:cytosol"/>
    <property type="evidence" value="ECO:0007669"/>
    <property type="project" value="TreeGrafter"/>
</dbReference>
<dbReference type="EMBL" id="LUXO01000021">
    <property type="protein sequence ID" value="KZV04427.1"/>
    <property type="molecule type" value="Genomic_DNA"/>
</dbReference>
<dbReference type="PANTHER" id="PTHR10000">
    <property type="entry name" value="PHOSPHOSERINE PHOSPHATASE"/>
    <property type="match status" value="1"/>
</dbReference>
<sequence>MTIKLIATDMDGTFLNDHGDYDQERFANDYAALQQRGIQFVIASGHQAAELATTFSAYPEMWLIGGNGAELWQREAGLKAATFSPQATQQVLAALAPYPELQVALCGTQTVHVLAHANPQFVANMRDYYYQLETCADLTTVTDPVVKFDVICPAAMTEQLVYELTPKLAGIAVPASGGQGSMDLIQPGMHKGRALKQLGEQLGILPDEMLVFGDGTNDLEMFHYATHAVAMQNAPENVQANATAVTGTNVDNGVLDYIEQHILS</sequence>
<dbReference type="EMBL" id="LUWI01000022">
    <property type="protein sequence ID" value="KZU03748.1"/>
    <property type="molecule type" value="Genomic_DNA"/>
</dbReference>
<dbReference type="SUPFAM" id="SSF56784">
    <property type="entry name" value="HAD-like"/>
    <property type="match status" value="1"/>
</dbReference>
<dbReference type="RefSeq" id="WP_003644779.1">
    <property type="nucleotide sequence ID" value="NZ_AP028153.1"/>
</dbReference>
<keyword evidence="2" id="KW-0378">Hydrolase</keyword>